<comment type="caution">
    <text evidence="4">The sequence shown here is derived from an EMBL/GenBank/DDBJ whole genome shotgun (WGS) entry which is preliminary data.</text>
</comment>
<evidence type="ECO:0000259" key="3">
    <source>
        <dbReference type="Pfam" id="PF13349"/>
    </source>
</evidence>
<dbReference type="Proteomes" id="UP001595937">
    <property type="component" value="Unassembled WGS sequence"/>
</dbReference>
<feature type="compositionally biased region" description="Low complexity" evidence="1">
    <location>
        <begin position="1"/>
        <end position="10"/>
    </location>
</feature>
<dbReference type="Pfam" id="PF13349">
    <property type="entry name" value="DUF4097"/>
    <property type="match status" value="1"/>
</dbReference>
<keyword evidence="2" id="KW-0472">Membrane</keyword>
<accession>A0ABW0FE90</accession>
<feature type="transmembrane region" description="Helical" evidence="2">
    <location>
        <begin position="58"/>
        <end position="84"/>
    </location>
</feature>
<keyword evidence="5" id="KW-1185">Reference proteome</keyword>
<keyword evidence="2" id="KW-1133">Transmembrane helix</keyword>
<organism evidence="4 5">
    <name type="scientific">Brachybacterium tyrofermentans</name>
    <dbReference type="NCBI Taxonomy" id="47848"/>
    <lineage>
        <taxon>Bacteria</taxon>
        <taxon>Bacillati</taxon>
        <taxon>Actinomycetota</taxon>
        <taxon>Actinomycetes</taxon>
        <taxon>Micrococcales</taxon>
        <taxon>Dermabacteraceae</taxon>
        <taxon>Brachybacterium</taxon>
    </lineage>
</organism>
<feature type="region of interest" description="Disordered" evidence="1">
    <location>
        <begin position="1"/>
        <end position="52"/>
    </location>
</feature>
<dbReference type="RefSeq" id="WP_193118193.1">
    <property type="nucleotide sequence ID" value="NZ_BAAAIR010000003.1"/>
</dbReference>
<reference evidence="5" key="1">
    <citation type="journal article" date="2019" name="Int. J. Syst. Evol. Microbiol.">
        <title>The Global Catalogue of Microorganisms (GCM) 10K type strain sequencing project: providing services to taxonomists for standard genome sequencing and annotation.</title>
        <authorList>
            <consortium name="The Broad Institute Genomics Platform"/>
            <consortium name="The Broad Institute Genome Sequencing Center for Infectious Disease"/>
            <person name="Wu L."/>
            <person name="Ma J."/>
        </authorList>
    </citation>
    <scope>NUCLEOTIDE SEQUENCE [LARGE SCALE GENOMIC DNA]</scope>
    <source>
        <strain evidence="5">CGMCC 1.16455</strain>
    </source>
</reference>
<protein>
    <submittedName>
        <fullName evidence="4">DUF4097 family beta strand repeat-containing protein</fullName>
    </submittedName>
</protein>
<proteinExistence type="predicted"/>
<evidence type="ECO:0000256" key="1">
    <source>
        <dbReference type="SAM" id="MobiDB-lite"/>
    </source>
</evidence>
<sequence>MTTLQSASRPPHGPGAAPRPDPAPGPGSAAGPDSARGSVLEPGRRLSPSPQGDRSWRLLITLLGAIVLLLLLLGLTAVSVSSWLTTRSFSEIPATTGLGTPSALELTNDLGDVHVLRSADVDEVTLAFVEEGSTTLPADGATAQASIDRTGGADAPSIAVRQPGGPAVIPWENDTRDLLLLVPNDLDLSLDLTSTVGDVDATGSFSSLAVASEVGDVRLASVAAPGGLTVTSDVGDVEVELEGPTPDAVEVTTSVGNADLLLPVDASGDVAVSSELGDVYLTAPGTTQWSVTASTELGERSVDPSFTARTGDEVGTLTVTSELGNVTVSR</sequence>
<name>A0ABW0FE90_9MICO</name>
<dbReference type="GeneID" id="303295581"/>
<dbReference type="EMBL" id="JBHSLN010000016">
    <property type="protein sequence ID" value="MFC5296871.1"/>
    <property type="molecule type" value="Genomic_DNA"/>
</dbReference>
<feature type="domain" description="DUF4097" evidence="3">
    <location>
        <begin position="190"/>
        <end position="292"/>
    </location>
</feature>
<gene>
    <name evidence="4" type="ORF">ACFPK8_05060</name>
</gene>
<evidence type="ECO:0000313" key="5">
    <source>
        <dbReference type="Proteomes" id="UP001595937"/>
    </source>
</evidence>
<dbReference type="InterPro" id="IPR025164">
    <property type="entry name" value="Toastrack_DUF4097"/>
</dbReference>
<keyword evidence="2" id="KW-0812">Transmembrane</keyword>
<feature type="compositionally biased region" description="Pro residues" evidence="1">
    <location>
        <begin position="11"/>
        <end position="25"/>
    </location>
</feature>
<evidence type="ECO:0000256" key="2">
    <source>
        <dbReference type="SAM" id="Phobius"/>
    </source>
</evidence>
<evidence type="ECO:0000313" key="4">
    <source>
        <dbReference type="EMBL" id="MFC5296871.1"/>
    </source>
</evidence>
<feature type="compositionally biased region" description="Low complexity" evidence="1">
    <location>
        <begin position="26"/>
        <end position="38"/>
    </location>
</feature>